<proteinExistence type="predicted"/>
<accession>A0A1Y2H972</accession>
<organism evidence="1 2">
    <name type="scientific">Catenaria anguillulae PL171</name>
    <dbReference type="NCBI Taxonomy" id="765915"/>
    <lineage>
        <taxon>Eukaryota</taxon>
        <taxon>Fungi</taxon>
        <taxon>Fungi incertae sedis</taxon>
        <taxon>Blastocladiomycota</taxon>
        <taxon>Blastocladiomycetes</taxon>
        <taxon>Blastocladiales</taxon>
        <taxon>Catenariaceae</taxon>
        <taxon>Catenaria</taxon>
    </lineage>
</organism>
<reference evidence="1 2" key="1">
    <citation type="submission" date="2016-07" db="EMBL/GenBank/DDBJ databases">
        <title>Pervasive Adenine N6-methylation of Active Genes in Fungi.</title>
        <authorList>
            <consortium name="DOE Joint Genome Institute"/>
            <person name="Mondo S.J."/>
            <person name="Dannebaum R.O."/>
            <person name="Kuo R.C."/>
            <person name="Labutti K."/>
            <person name="Haridas S."/>
            <person name="Kuo A."/>
            <person name="Salamov A."/>
            <person name="Ahrendt S.R."/>
            <person name="Lipzen A."/>
            <person name="Sullivan W."/>
            <person name="Andreopoulos W.B."/>
            <person name="Clum A."/>
            <person name="Lindquist E."/>
            <person name="Daum C."/>
            <person name="Ramamoorthy G.K."/>
            <person name="Gryganskyi A."/>
            <person name="Culley D."/>
            <person name="Magnuson J.K."/>
            <person name="James T.Y."/>
            <person name="O'Malley M.A."/>
            <person name="Stajich J.E."/>
            <person name="Spatafora J.W."/>
            <person name="Visel A."/>
            <person name="Grigoriev I.V."/>
        </authorList>
    </citation>
    <scope>NUCLEOTIDE SEQUENCE [LARGE SCALE GENOMIC DNA]</scope>
    <source>
        <strain evidence="1 2">PL171</strain>
    </source>
</reference>
<dbReference type="OrthoDB" id="10249562at2759"/>
<gene>
    <name evidence="1" type="ORF">BCR44DRAFT_39708</name>
</gene>
<evidence type="ECO:0000313" key="1">
    <source>
        <dbReference type="EMBL" id="ORZ31055.1"/>
    </source>
</evidence>
<dbReference type="EMBL" id="MCFL01000067">
    <property type="protein sequence ID" value="ORZ31055.1"/>
    <property type="molecule type" value="Genomic_DNA"/>
</dbReference>
<feature type="non-terminal residue" evidence="1">
    <location>
        <position position="70"/>
    </location>
</feature>
<sequence length="70" mass="7541">MASHVRYFSPTDDIQVLGSKPLDMEKAVAMLKSFVDIEAATLNVPNETVYQLKQVLAGLTGDESAAPSDD</sequence>
<keyword evidence="2" id="KW-1185">Reference proteome</keyword>
<name>A0A1Y2H972_9FUNG</name>
<comment type="caution">
    <text evidence="1">The sequence shown here is derived from an EMBL/GenBank/DDBJ whole genome shotgun (WGS) entry which is preliminary data.</text>
</comment>
<dbReference type="Proteomes" id="UP000193411">
    <property type="component" value="Unassembled WGS sequence"/>
</dbReference>
<evidence type="ECO:0000313" key="2">
    <source>
        <dbReference type="Proteomes" id="UP000193411"/>
    </source>
</evidence>
<protein>
    <submittedName>
        <fullName evidence="1">Uncharacterized protein</fullName>
    </submittedName>
</protein>
<dbReference type="AlphaFoldDB" id="A0A1Y2H972"/>